<keyword evidence="9" id="KW-1185">Reference proteome</keyword>
<dbReference type="PANTHER" id="PTHR22904:SF523">
    <property type="entry name" value="STRESS-INDUCED-PHOSPHOPROTEIN 1"/>
    <property type="match status" value="1"/>
</dbReference>
<evidence type="ECO:0000256" key="6">
    <source>
        <dbReference type="SAM" id="MobiDB-lite"/>
    </source>
</evidence>
<evidence type="ECO:0000256" key="5">
    <source>
        <dbReference type="PROSITE-ProRule" id="PRU00339"/>
    </source>
</evidence>
<feature type="domain" description="STI1" evidence="7">
    <location>
        <begin position="376"/>
        <end position="415"/>
    </location>
</feature>
<dbReference type="InterPro" id="IPR011990">
    <property type="entry name" value="TPR-like_helical_dom_sf"/>
</dbReference>
<keyword evidence="2" id="KW-0963">Cytoplasm</keyword>
<dbReference type="GO" id="GO:0051879">
    <property type="term" value="F:Hsp90 protein binding"/>
    <property type="evidence" value="ECO:0007669"/>
    <property type="project" value="TreeGrafter"/>
</dbReference>
<dbReference type="Gene3D" id="1.25.40.10">
    <property type="entry name" value="Tetratricopeptide repeat domain"/>
    <property type="match status" value="2"/>
</dbReference>
<sequence>MSDEAAKAQSVALKEQGNAAYKLRNFDQAEKLYQQAHEVYQDPTYLNNLAAVYFEQGDYEKAIKTCEQAVDEGREQRADFKLIAKALGRIGTSYIRLGDYDNGIKYLNKSLTEHRTPDILQKLKDAEKEKAEKDRLAYVDPAKADEAREEGNKAFKVSWELPSFYPSFPSRSSLQTFLPSPVRLPSHSPLASSPPPPRATFPDPTNPRSPPSQAGDFATAVQHYTESIKRNPADARGYTNRAAAYTKLLALPEALRDADKAIEVQPDFVKGYIRKSHVLFAMKEYSKALAAIEEVRHPFFRCSLPRTSPLLRLAPCPGLLLYAYQPATATPQAAEKDTAQQHTREITDQLRKVTLADAQSRVGETDEQTYARAMRDPEVQQIMSDPVFQSILQQAQQDPRSLQQHMQNEGIRKKVEVLVRAGIIKTGRP</sequence>
<dbReference type="Pfam" id="PF13432">
    <property type="entry name" value="TPR_16"/>
    <property type="match status" value="1"/>
</dbReference>
<feature type="compositionally biased region" description="Pro residues" evidence="6">
    <location>
        <begin position="192"/>
        <end position="210"/>
    </location>
</feature>
<dbReference type="SUPFAM" id="SSF48452">
    <property type="entry name" value="TPR-like"/>
    <property type="match status" value="2"/>
</dbReference>
<dbReference type="InterPro" id="IPR019734">
    <property type="entry name" value="TPR_rpt"/>
</dbReference>
<dbReference type="OrthoDB" id="2423701at2759"/>
<dbReference type="Pfam" id="PF17830">
    <property type="entry name" value="STI1-HOP_DP"/>
    <property type="match status" value="1"/>
</dbReference>
<feature type="region of interest" description="Disordered" evidence="6">
    <location>
        <begin position="183"/>
        <end position="215"/>
    </location>
</feature>
<dbReference type="FunFam" id="1.10.260.100:FF:000002">
    <property type="entry name" value="Stress-induced-phosphoprotein 1 (Hsp70/Hsp90-organizing)"/>
    <property type="match status" value="1"/>
</dbReference>
<dbReference type="FunFam" id="1.25.40.10:FF:000010">
    <property type="entry name" value="Stress-induced phosphoprotein 1"/>
    <property type="match status" value="1"/>
</dbReference>
<comment type="subcellular location">
    <subcellularLocation>
        <location evidence="1">Cytoplasm</location>
    </subcellularLocation>
</comment>
<dbReference type="PANTHER" id="PTHR22904">
    <property type="entry name" value="TPR REPEAT CONTAINING PROTEIN"/>
    <property type="match status" value="1"/>
</dbReference>
<evidence type="ECO:0000313" key="8">
    <source>
        <dbReference type="EMBL" id="CEQ40840.1"/>
    </source>
</evidence>
<dbReference type="PROSITE" id="PS50005">
    <property type="entry name" value="TPR"/>
    <property type="match status" value="3"/>
</dbReference>
<dbReference type="Proteomes" id="UP000243876">
    <property type="component" value="Unassembled WGS sequence"/>
</dbReference>
<dbReference type="SMART" id="SM00727">
    <property type="entry name" value="STI1"/>
    <property type="match status" value="1"/>
</dbReference>
<evidence type="ECO:0000256" key="3">
    <source>
        <dbReference type="ARBA" id="ARBA00022737"/>
    </source>
</evidence>
<evidence type="ECO:0000313" key="9">
    <source>
        <dbReference type="Proteomes" id="UP000243876"/>
    </source>
</evidence>
<keyword evidence="3" id="KW-0677">Repeat</keyword>
<dbReference type="Gene3D" id="1.10.260.100">
    <property type="match status" value="1"/>
</dbReference>
<dbReference type="SMART" id="SM00028">
    <property type="entry name" value="TPR"/>
    <property type="match status" value="5"/>
</dbReference>
<reference evidence="9" key="1">
    <citation type="submission" date="2015-02" db="EMBL/GenBank/DDBJ databases">
        <authorList>
            <person name="Gon?alves P."/>
        </authorList>
    </citation>
    <scope>NUCLEOTIDE SEQUENCE [LARGE SCALE GENOMIC DNA]</scope>
</reference>
<dbReference type="Pfam" id="PF13424">
    <property type="entry name" value="TPR_12"/>
    <property type="match status" value="1"/>
</dbReference>
<feature type="repeat" description="TPR" evidence="5">
    <location>
        <begin position="84"/>
        <end position="117"/>
    </location>
</feature>
<evidence type="ECO:0000256" key="1">
    <source>
        <dbReference type="ARBA" id="ARBA00004496"/>
    </source>
</evidence>
<feature type="repeat" description="TPR" evidence="5">
    <location>
        <begin position="235"/>
        <end position="268"/>
    </location>
</feature>
<accession>A0A0D6EMJ6</accession>
<evidence type="ECO:0000256" key="2">
    <source>
        <dbReference type="ARBA" id="ARBA00022490"/>
    </source>
</evidence>
<gene>
    <name evidence="8" type="primary">SPOSA6832_02500</name>
</gene>
<keyword evidence="4 5" id="KW-0802">TPR repeat</keyword>
<evidence type="ECO:0000259" key="7">
    <source>
        <dbReference type="SMART" id="SM00727"/>
    </source>
</evidence>
<proteinExistence type="predicted"/>
<feature type="repeat" description="TPR" evidence="5">
    <location>
        <begin position="43"/>
        <end position="76"/>
    </location>
</feature>
<dbReference type="GO" id="GO:0005737">
    <property type="term" value="C:cytoplasm"/>
    <property type="evidence" value="ECO:0007669"/>
    <property type="project" value="UniProtKB-SubCell"/>
</dbReference>
<evidence type="ECO:0000256" key="4">
    <source>
        <dbReference type="ARBA" id="ARBA00022803"/>
    </source>
</evidence>
<dbReference type="AlphaFoldDB" id="A0A0D6EMJ6"/>
<dbReference type="InterPro" id="IPR006636">
    <property type="entry name" value="STI1_HS-bd"/>
</dbReference>
<dbReference type="InterPro" id="IPR041243">
    <property type="entry name" value="STI1/HOP_DP"/>
</dbReference>
<organism evidence="8 9">
    <name type="scientific">Sporidiobolus salmonicolor</name>
    <name type="common">Yeast-like fungus</name>
    <name type="synonym">Sporobolomyces salmonicolor</name>
    <dbReference type="NCBI Taxonomy" id="5005"/>
    <lineage>
        <taxon>Eukaryota</taxon>
        <taxon>Fungi</taxon>
        <taxon>Dikarya</taxon>
        <taxon>Basidiomycota</taxon>
        <taxon>Pucciniomycotina</taxon>
        <taxon>Microbotryomycetes</taxon>
        <taxon>Sporidiobolales</taxon>
        <taxon>Sporidiobolaceae</taxon>
        <taxon>Sporobolomyces</taxon>
    </lineage>
</organism>
<dbReference type="EMBL" id="CENE01000009">
    <property type="protein sequence ID" value="CEQ40840.1"/>
    <property type="molecule type" value="Genomic_DNA"/>
</dbReference>
<protein>
    <submittedName>
        <fullName evidence="8">SPOSA6832_02500-mRNA-1:cds</fullName>
    </submittedName>
</protein>
<name>A0A0D6EMJ6_SPOSA</name>